<sequence length="63" mass="7364">MTHNNDIKLTYLVVLSVPHLCQRSHFLFLKYLALTFETFLILTPSQLLQHPINITSKQDKLLL</sequence>
<dbReference type="WBParaSite" id="SCUD_0002058101-mRNA-1">
    <property type="protein sequence ID" value="SCUD_0002058101-mRNA-1"/>
    <property type="gene ID" value="SCUD_0002058101"/>
</dbReference>
<reference evidence="1" key="1">
    <citation type="submission" date="2016-06" db="UniProtKB">
        <authorList>
            <consortium name="WormBaseParasite"/>
        </authorList>
    </citation>
    <scope>IDENTIFICATION</scope>
</reference>
<name>A0A183KZT1_9TREM</name>
<organism evidence="1">
    <name type="scientific">Schistosoma curassoni</name>
    <dbReference type="NCBI Taxonomy" id="6186"/>
    <lineage>
        <taxon>Eukaryota</taxon>
        <taxon>Metazoa</taxon>
        <taxon>Spiralia</taxon>
        <taxon>Lophotrochozoa</taxon>
        <taxon>Platyhelminthes</taxon>
        <taxon>Trematoda</taxon>
        <taxon>Digenea</taxon>
        <taxon>Strigeidida</taxon>
        <taxon>Schistosomatoidea</taxon>
        <taxon>Schistosomatidae</taxon>
        <taxon>Schistosoma</taxon>
    </lineage>
</organism>
<dbReference type="AlphaFoldDB" id="A0A183KZT1"/>
<accession>A0A183KZT1</accession>
<evidence type="ECO:0000313" key="1">
    <source>
        <dbReference type="WBParaSite" id="SCUD_0002058101-mRNA-1"/>
    </source>
</evidence>
<protein>
    <submittedName>
        <fullName evidence="1">Ovule protein</fullName>
    </submittedName>
</protein>
<proteinExistence type="predicted"/>